<name>A0A8D8B7C5_CULPI</name>
<dbReference type="GO" id="GO:0005682">
    <property type="term" value="C:U5 snRNP"/>
    <property type="evidence" value="ECO:0007669"/>
    <property type="project" value="InterPro"/>
</dbReference>
<evidence type="ECO:0000313" key="3">
    <source>
        <dbReference type="EMBL" id="CAG6469595.1"/>
    </source>
</evidence>
<feature type="compositionally biased region" description="Basic and acidic residues" evidence="1">
    <location>
        <begin position="282"/>
        <end position="293"/>
    </location>
</feature>
<feature type="region of interest" description="Disordered" evidence="1">
    <location>
        <begin position="237"/>
        <end position="293"/>
    </location>
</feature>
<dbReference type="SMART" id="SM00444">
    <property type="entry name" value="GYF"/>
    <property type="match status" value="1"/>
</dbReference>
<dbReference type="InterPro" id="IPR039905">
    <property type="entry name" value="CD2BP2/Lin1"/>
</dbReference>
<evidence type="ECO:0000259" key="2">
    <source>
        <dbReference type="PROSITE" id="PS50829"/>
    </source>
</evidence>
<feature type="domain" description="GYF" evidence="2">
    <location>
        <begin position="292"/>
        <end position="349"/>
    </location>
</feature>
<feature type="compositionally biased region" description="Acidic residues" evidence="1">
    <location>
        <begin position="37"/>
        <end position="62"/>
    </location>
</feature>
<dbReference type="SUPFAM" id="SSF55277">
    <property type="entry name" value="GYF domain"/>
    <property type="match status" value="1"/>
</dbReference>
<dbReference type="Pfam" id="PF02213">
    <property type="entry name" value="GYF"/>
    <property type="match status" value="1"/>
</dbReference>
<reference evidence="3" key="1">
    <citation type="submission" date="2021-05" db="EMBL/GenBank/DDBJ databases">
        <authorList>
            <person name="Alioto T."/>
            <person name="Alioto T."/>
            <person name="Gomez Garrido J."/>
        </authorList>
    </citation>
    <scope>NUCLEOTIDE SEQUENCE</scope>
</reference>
<protein>
    <submittedName>
        <fullName evidence="3">CD2 antigen cytoplasmic tail-binding protein 2 homolog</fullName>
    </submittedName>
</protein>
<dbReference type="FunFam" id="3.30.1490.40:FF:000005">
    <property type="entry name" value="CD2 antigen cytoplasmic tail-binding protein 2"/>
    <property type="match status" value="1"/>
</dbReference>
<feature type="region of interest" description="Disordered" evidence="1">
    <location>
        <begin position="1"/>
        <end position="71"/>
    </location>
</feature>
<dbReference type="AlphaFoldDB" id="A0A8D8B7C5"/>
<evidence type="ECO:0000256" key="1">
    <source>
        <dbReference type="SAM" id="MobiDB-lite"/>
    </source>
</evidence>
<dbReference type="Gene3D" id="3.30.1490.40">
    <property type="match status" value="1"/>
</dbReference>
<dbReference type="EMBL" id="HBUE01063269">
    <property type="protein sequence ID" value="CAG6469595.1"/>
    <property type="molecule type" value="Transcribed_RNA"/>
</dbReference>
<organism evidence="3">
    <name type="scientific">Culex pipiens</name>
    <name type="common">House mosquito</name>
    <dbReference type="NCBI Taxonomy" id="7175"/>
    <lineage>
        <taxon>Eukaryota</taxon>
        <taxon>Metazoa</taxon>
        <taxon>Ecdysozoa</taxon>
        <taxon>Arthropoda</taxon>
        <taxon>Hexapoda</taxon>
        <taxon>Insecta</taxon>
        <taxon>Pterygota</taxon>
        <taxon>Neoptera</taxon>
        <taxon>Endopterygota</taxon>
        <taxon>Diptera</taxon>
        <taxon>Nematocera</taxon>
        <taxon>Culicoidea</taxon>
        <taxon>Culicidae</taxon>
        <taxon>Culicinae</taxon>
        <taxon>Culicini</taxon>
        <taxon>Culex</taxon>
        <taxon>Culex</taxon>
    </lineage>
</organism>
<feature type="compositionally biased region" description="Acidic residues" evidence="1">
    <location>
        <begin position="134"/>
        <end position="144"/>
    </location>
</feature>
<proteinExistence type="predicted"/>
<dbReference type="PANTHER" id="PTHR13138:SF3">
    <property type="entry name" value="CD2 ANTIGEN CYTOPLASMIC TAIL-BINDING PROTEIN 2"/>
    <property type="match status" value="1"/>
</dbReference>
<dbReference type="PROSITE" id="PS50829">
    <property type="entry name" value="GYF"/>
    <property type="match status" value="1"/>
</dbReference>
<accession>A0A8D8B7C5</accession>
<dbReference type="PANTHER" id="PTHR13138">
    <property type="entry name" value="PROTEIN LIN1"/>
    <property type="match status" value="1"/>
</dbReference>
<dbReference type="InterPro" id="IPR035445">
    <property type="entry name" value="GYF-like_dom_sf"/>
</dbReference>
<sequence>MSKRKAEVVTEEDNYLDDLVQDKQSNRPSTSKHTLDSDEEDSGDDDGQYNVLDDNDIEGEEEGTARIDGEVKITPFNMKEEMEEGHFDADGHYLWKKGVDLRDNWLDNIDWVKIKNDPNYKEKKDDAVKGLGDSDSDSDSEEGEGASKKFDASVVYQDILNMMVPKETIKKALQRIGKNNAKLTTAQRWKLKKAGKLDDSSEKVTKLTELANEILTRDGNMDIYDETYEMIQKKISDAKTSKDGDGDLDMYADDFDNKEKDKLKEGEHSTDQKPSTSSAAESKPEAEVAKPELMWEYKEQQEAEQIHGPFTTEQMQKYAEEGRFSSGAFARKVDAEDTRFYSASRIDFELYL</sequence>
<feature type="region of interest" description="Disordered" evidence="1">
    <location>
        <begin position="122"/>
        <end position="147"/>
    </location>
</feature>
<dbReference type="InterPro" id="IPR003169">
    <property type="entry name" value="GYF"/>
</dbReference>
<feature type="compositionally biased region" description="Basic and acidic residues" evidence="1">
    <location>
        <begin position="255"/>
        <end position="271"/>
    </location>
</feature>